<keyword evidence="8" id="KW-1185">Reference proteome</keyword>
<dbReference type="PANTHER" id="PTHR11654">
    <property type="entry name" value="OLIGOPEPTIDE TRANSPORTER-RELATED"/>
    <property type="match status" value="1"/>
</dbReference>
<name>A0A8J5VBS8_ZIZPA</name>
<feature type="compositionally biased region" description="Basic and acidic residues" evidence="5">
    <location>
        <begin position="1"/>
        <end position="12"/>
    </location>
</feature>
<evidence type="ECO:0000256" key="6">
    <source>
        <dbReference type="SAM" id="Phobius"/>
    </source>
</evidence>
<dbReference type="Proteomes" id="UP000729402">
    <property type="component" value="Unassembled WGS sequence"/>
</dbReference>
<feature type="transmembrane region" description="Helical" evidence="6">
    <location>
        <begin position="423"/>
        <end position="443"/>
    </location>
</feature>
<feature type="transmembrane region" description="Helical" evidence="6">
    <location>
        <begin position="88"/>
        <end position="107"/>
    </location>
</feature>
<feature type="transmembrane region" description="Helical" evidence="6">
    <location>
        <begin position="225"/>
        <end position="246"/>
    </location>
</feature>
<keyword evidence="2 6" id="KW-0812">Transmembrane</keyword>
<feature type="transmembrane region" description="Helical" evidence="6">
    <location>
        <begin position="463"/>
        <end position="486"/>
    </location>
</feature>
<dbReference type="OrthoDB" id="8904098at2759"/>
<reference evidence="7" key="1">
    <citation type="journal article" date="2021" name="bioRxiv">
        <title>Whole Genome Assembly and Annotation of Northern Wild Rice, Zizania palustris L., Supports a Whole Genome Duplication in the Zizania Genus.</title>
        <authorList>
            <person name="Haas M."/>
            <person name="Kono T."/>
            <person name="Macchietto M."/>
            <person name="Millas R."/>
            <person name="McGilp L."/>
            <person name="Shao M."/>
            <person name="Duquette J."/>
            <person name="Hirsch C.N."/>
            <person name="Kimball J."/>
        </authorList>
    </citation>
    <scope>NUCLEOTIDE SEQUENCE</scope>
    <source>
        <tissue evidence="7">Fresh leaf tissue</tissue>
    </source>
</reference>
<comment type="subcellular location">
    <subcellularLocation>
        <location evidence="1">Membrane</location>
        <topology evidence="1">Multi-pass membrane protein</topology>
    </subcellularLocation>
</comment>
<accession>A0A8J5VBS8</accession>
<reference evidence="7" key="2">
    <citation type="submission" date="2021-02" db="EMBL/GenBank/DDBJ databases">
        <authorList>
            <person name="Kimball J.A."/>
            <person name="Haas M.W."/>
            <person name="Macchietto M."/>
            <person name="Kono T."/>
            <person name="Duquette J."/>
            <person name="Shao M."/>
        </authorList>
    </citation>
    <scope>NUCLEOTIDE SEQUENCE</scope>
    <source>
        <tissue evidence="7">Fresh leaf tissue</tissue>
    </source>
</reference>
<dbReference type="InterPro" id="IPR000109">
    <property type="entry name" value="POT_fam"/>
</dbReference>
<evidence type="ECO:0008006" key="9">
    <source>
        <dbReference type="Google" id="ProtNLM"/>
    </source>
</evidence>
<keyword evidence="3 6" id="KW-1133">Transmembrane helix</keyword>
<dbReference type="GO" id="GO:0016020">
    <property type="term" value="C:membrane"/>
    <property type="evidence" value="ECO:0007669"/>
    <property type="project" value="UniProtKB-SubCell"/>
</dbReference>
<dbReference type="AlphaFoldDB" id="A0A8J5VBS8"/>
<evidence type="ECO:0000256" key="2">
    <source>
        <dbReference type="ARBA" id="ARBA00022692"/>
    </source>
</evidence>
<sequence length="572" mass="61525">MDAGDAMERGERAPLLPESHGTKVQDDSLEVPLLKDKKRSGSKAPAVVLGFECLESTAFNGISTNLVVYLETVLHGSNLASASNVTTWFGTSYLTPIFGAIIADTFLGNYNTILVSLAVYLLGMMLVTFSAFLPTAALCSAAVGASCGTVAAAQTVAFIGLYLVAVGSGGVRSSLLPFGAEQFDDDNAADRESKASFFSWFYLCVDFGPIVSGVFLVWIQQNVSWGLGFGIATACIALAFAAFVLATPMYKRRMPTGTPLKSLSQVVVAAFSKVGMKLPADAELLYEVGDKVDSQPKIAHTSEFTFLDKAAVISESDLEEREEVASSWKLCTVTQVEELKILMRLLPIWATSIIVSAAYSQINTTFIQQGSAMDKNIFSVSIPAASLGSFEVLCVLTWVLLYSKVIVPALRGFSGVAGEPSQLQRMGVGRLLMALAMAVAAFVEMKRLHAAASGEAINISWQLPQYFFLAGAEVFCYIAQLEFFFAEAPDTMKSTCTSLALLTIALGSYMSSLIYAIVEAFTATAGSPGWISDDLNRGHLDYFFWMMAAMCTLNFVVYSAFAKNYKLKTVLS</sequence>
<dbReference type="EMBL" id="JAAALK010000287">
    <property type="protein sequence ID" value="KAG8059760.1"/>
    <property type="molecule type" value="Genomic_DNA"/>
</dbReference>
<organism evidence="7 8">
    <name type="scientific">Zizania palustris</name>
    <name type="common">Northern wild rice</name>
    <dbReference type="NCBI Taxonomy" id="103762"/>
    <lineage>
        <taxon>Eukaryota</taxon>
        <taxon>Viridiplantae</taxon>
        <taxon>Streptophyta</taxon>
        <taxon>Embryophyta</taxon>
        <taxon>Tracheophyta</taxon>
        <taxon>Spermatophyta</taxon>
        <taxon>Magnoliopsida</taxon>
        <taxon>Liliopsida</taxon>
        <taxon>Poales</taxon>
        <taxon>Poaceae</taxon>
        <taxon>BOP clade</taxon>
        <taxon>Oryzoideae</taxon>
        <taxon>Oryzeae</taxon>
        <taxon>Zizaniinae</taxon>
        <taxon>Zizania</taxon>
    </lineage>
</organism>
<dbReference type="Pfam" id="PF00854">
    <property type="entry name" value="PTR2"/>
    <property type="match status" value="1"/>
</dbReference>
<feature type="transmembrane region" description="Helical" evidence="6">
    <location>
        <begin position="345"/>
        <end position="362"/>
    </location>
</feature>
<evidence type="ECO:0000256" key="5">
    <source>
        <dbReference type="SAM" id="MobiDB-lite"/>
    </source>
</evidence>
<evidence type="ECO:0000313" key="8">
    <source>
        <dbReference type="Proteomes" id="UP000729402"/>
    </source>
</evidence>
<feature type="transmembrane region" description="Helical" evidence="6">
    <location>
        <begin position="143"/>
        <end position="165"/>
    </location>
</feature>
<comment type="caution">
    <text evidence="7">The sequence shown here is derived from an EMBL/GenBank/DDBJ whole genome shotgun (WGS) entry which is preliminary data.</text>
</comment>
<dbReference type="GO" id="GO:0022857">
    <property type="term" value="F:transmembrane transporter activity"/>
    <property type="evidence" value="ECO:0007669"/>
    <property type="project" value="InterPro"/>
</dbReference>
<feature type="transmembrane region" description="Helical" evidence="6">
    <location>
        <begin position="382"/>
        <end position="402"/>
    </location>
</feature>
<evidence type="ECO:0000313" key="7">
    <source>
        <dbReference type="EMBL" id="KAG8059760.1"/>
    </source>
</evidence>
<feature type="transmembrane region" description="Helical" evidence="6">
    <location>
        <begin position="498"/>
        <end position="522"/>
    </location>
</feature>
<proteinExistence type="predicted"/>
<feature type="transmembrane region" description="Helical" evidence="6">
    <location>
        <begin position="114"/>
        <end position="137"/>
    </location>
</feature>
<protein>
    <recommendedName>
        <fullName evidence="9">Protein NRT1/ PTR FAMILY 8.3</fullName>
    </recommendedName>
</protein>
<evidence type="ECO:0000256" key="3">
    <source>
        <dbReference type="ARBA" id="ARBA00022989"/>
    </source>
</evidence>
<gene>
    <name evidence="7" type="ORF">GUJ93_ZPchr0002g25426</name>
</gene>
<feature type="region of interest" description="Disordered" evidence="5">
    <location>
        <begin position="1"/>
        <end position="26"/>
    </location>
</feature>
<evidence type="ECO:0000256" key="4">
    <source>
        <dbReference type="ARBA" id="ARBA00023136"/>
    </source>
</evidence>
<feature type="transmembrane region" description="Helical" evidence="6">
    <location>
        <begin position="200"/>
        <end position="219"/>
    </location>
</feature>
<keyword evidence="4 6" id="KW-0472">Membrane</keyword>
<evidence type="ECO:0000256" key="1">
    <source>
        <dbReference type="ARBA" id="ARBA00004141"/>
    </source>
</evidence>
<feature type="transmembrane region" description="Helical" evidence="6">
    <location>
        <begin position="542"/>
        <end position="561"/>
    </location>
</feature>